<comment type="similarity">
    <text evidence="2 5">Belongs to the MoaB/Mog family.</text>
</comment>
<dbReference type="SUPFAM" id="SSF53218">
    <property type="entry name" value="Molybdenum cofactor biosynthesis proteins"/>
    <property type="match status" value="1"/>
</dbReference>
<dbReference type="RefSeq" id="WP_018170056.1">
    <property type="nucleotide sequence ID" value="NZ_CP011367.1"/>
</dbReference>
<dbReference type="PATRIC" id="fig|106634.4.peg.1773"/>
<dbReference type="Proteomes" id="UP000064201">
    <property type="component" value="Chromosome"/>
</dbReference>
<dbReference type="SMART" id="SM00852">
    <property type="entry name" value="MoCF_biosynth"/>
    <property type="match status" value="1"/>
</dbReference>
<dbReference type="InterPro" id="IPR001453">
    <property type="entry name" value="MoaB/Mog_dom"/>
</dbReference>
<dbReference type="KEGG" id="tvr:TVD_08670"/>
<dbReference type="PIRSF" id="PIRSF006443">
    <property type="entry name" value="MoaB"/>
    <property type="match status" value="1"/>
</dbReference>
<evidence type="ECO:0000256" key="1">
    <source>
        <dbReference type="ARBA" id="ARBA00005046"/>
    </source>
</evidence>
<evidence type="ECO:0000256" key="5">
    <source>
        <dbReference type="PIRNR" id="PIRNR006443"/>
    </source>
</evidence>
<dbReference type="GO" id="GO:0005829">
    <property type="term" value="C:cytosol"/>
    <property type="evidence" value="ECO:0007669"/>
    <property type="project" value="TreeGrafter"/>
</dbReference>
<dbReference type="PROSITE" id="PS01078">
    <property type="entry name" value="MOCF_BIOSYNTHESIS_1"/>
    <property type="match status" value="1"/>
</dbReference>
<evidence type="ECO:0000313" key="8">
    <source>
        <dbReference type="Proteomes" id="UP000064201"/>
    </source>
</evidence>
<dbReference type="EMBL" id="CP011367">
    <property type="protein sequence ID" value="AKJ95425.1"/>
    <property type="molecule type" value="Genomic_DNA"/>
</dbReference>
<dbReference type="UniPathway" id="UPA00344"/>
<dbReference type="CDD" id="cd00886">
    <property type="entry name" value="MogA_MoaB"/>
    <property type="match status" value="1"/>
</dbReference>
<proteinExistence type="inferred from homology"/>
<protein>
    <recommendedName>
        <fullName evidence="3 5">Molybdenum cofactor biosynthesis protein B</fullName>
    </recommendedName>
</protein>
<evidence type="ECO:0000256" key="2">
    <source>
        <dbReference type="ARBA" id="ARBA00006112"/>
    </source>
</evidence>
<keyword evidence="4 5" id="KW-0501">Molybdenum cofactor biosynthesis</keyword>
<comment type="function">
    <text evidence="5">May be involved in the biosynthesis of molybdopterin.</text>
</comment>
<dbReference type="STRING" id="106634.TVD_08670"/>
<dbReference type="InterPro" id="IPR036425">
    <property type="entry name" value="MoaB/Mog-like_dom_sf"/>
</dbReference>
<dbReference type="PANTHER" id="PTHR43232:SF2">
    <property type="entry name" value="MOLYBDENUM COFACTOR BIOSYNTHESIS PROTEIN B"/>
    <property type="match status" value="1"/>
</dbReference>
<sequence>MTDSAPETTPVKTPLNIAVLTVSDSRELAEDRSGDALVERLESAGHRLAERKIVKDDIYAIRAELSRWIADPAIDAVLTTGGTGITGRDGTPEAASVLLDKTIEGFGELFRMLSFDEIGTSSLQSRALSGVANGTYLFVLPGSTGACRTAWDRIIQAQLDDRTMPCNLTMLMPRLKEV</sequence>
<dbReference type="NCBIfam" id="TIGR02667">
    <property type="entry name" value="moaB_proteo"/>
    <property type="match status" value="1"/>
</dbReference>
<dbReference type="Pfam" id="PF00994">
    <property type="entry name" value="MoCF_biosynth"/>
    <property type="match status" value="1"/>
</dbReference>
<evidence type="ECO:0000256" key="3">
    <source>
        <dbReference type="ARBA" id="ARBA00015262"/>
    </source>
</evidence>
<dbReference type="GO" id="GO:0006777">
    <property type="term" value="P:Mo-molybdopterin cofactor biosynthetic process"/>
    <property type="evidence" value="ECO:0007669"/>
    <property type="project" value="UniProtKB-UniRule"/>
</dbReference>
<dbReference type="InterPro" id="IPR012245">
    <property type="entry name" value="MoaB"/>
</dbReference>
<dbReference type="InterPro" id="IPR008284">
    <property type="entry name" value="MoCF_biosynth_CS"/>
</dbReference>
<dbReference type="OrthoDB" id="9784492at2"/>
<feature type="domain" description="MoaB/Mog" evidence="6">
    <location>
        <begin position="18"/>
        <end position="162"/>
    </location>
</feature>
<dbReference type="AlphaFoldDB" id="A0A0G3G2I6"/>
<evidence type="ECO:0000256" key="4">
    <source>
        <dbReference type="ARBA" id="ARBA00023150"/>
    </source>
</evidence>
<gene>
    <name evidence="7" type="ORF">TVD_08670</name>
</gene>
<accession>A0A0G3G2I6</accession>
<organism evidence="7 8">
    <name type="scientific">Thioalkalivibrio versutus</name>
    <dbReference type="NCBI Taxonomy" id="106634"/>
    <lineage>
        <taxon>Bacteria</taxon>
        <taxon>Pseudomonadati</taxon>
        <taxon>Pseudomonadota</taxon>
        <taxon>Gammaproteobacteria</taxon>
        <taxon>Chromatiales</taxon>
        <taxon>Ectothiorhodospiraceae</taxon>
        <taxon>Thioalkalivibrio</taxon>
    </lineage>
</organism>
<dbReference type="InterPro" id="IPR013484">
    <property type="entry name" value="MoaB_proteobac"/>
</dbReference>
<dbReference type="NCBIfam" id="TIGR00177">
    <property type="entry name" value="molyb_syn"/>
    <property type="match status" value="1"/>
</dbReference>
<dbReference type="Gene3D" id="3.40.980.10">
    <property type="entry name" value="MoaB/Mog-like domain"/>
    <property type="match status" value="1"/>
</dbReference>
<reference evidence="7 8" key="1">
    <citation type="submission" date="2015-04" db="EMBL/GenBank/DDBJ databases">
        <title>Complete Sequence for the Genome of the Thioalkalivibrio versutus D301.</title>
        <authorList>
            <person name="Mu T."/>
            <person name="Zhou J."/>
            <person name="Xu X."/>
        </authorList>
    </citation>
    <scope>NUCLEOTIDE SEQUENCE [LARGE SCALE GENOMIC DNA]</scope>
    <source>
        <strain evidence="7 8">D301</strain>
    </source>
</reference>
<evidence type="ECO:0000259" key="6">
    <source>
        <dbReference type="SMART" id="SM00852"/>
    </source>
</evidence>
<evidence type="ECO:0000313" key="7">
    <source>
        <dbReference type="EMBL" id="AKJ95425.1"/>
    </source>
</evidence>
<keyword evidence="8" id="KW-1185">Reference proteome</keyword>
<comment type="pathway">
    <text evidence="1 5">Cofactor biosynthesis; molybdopterin biosynthesis.</text>
</comment>
<name>A0A0G3G2I6_9GAMM</name>
<dbReference type="PANTHER" id="PTHR43232">
    <property type="entry name" value="MOLYBDENUM COFACTOR BIOSYNTHESIS PROTEIN B"/>
    <property type="match status" value="1"/>
</dbReference>